<evidence type="ECO:0000256" key="2">
    <source>
        <dbReference type="ARBA" id="ARBA00022741"/>
    </source>
</evidence>
<dbReference type="GO" id="GO:0019073">
    <property type="term" value="P:viral DNA genome packaging"/>
    <property type="evidence" value="ECO:0007669"/>
    <property type="project" value="UniProtKB-UniRule"/>
</dbReference>
<feature type="binding site" evidence="5">
    <location>
        <position position="410"/>
    </location>
    <ligand>
        <name>Mg(2+)</name>
        <dbReference type="ChEBI" id="CHEBI:18420"/>
        <label>1</label>
        <note>catalytic; for nuclease activity</note>
    </ligand>
</feature>
<comment type="subunit">
    <text evidence="5">Interacts with the terminase small subunit; the active complex is probably heterooligomeric. Interacts with the portal protein.</text>
</comment>
<dbReference type="SUPFAM" id="SSF52540">
    <property type="entry name" value="P-loop containing nucleoside triphosphate hydrolases"/>
    <property type="match status" value="1"/>
</dbReference>
<keyword evidence="5" id="KW-0378">Hydrolase</keyword>
<dbReference type="GO" id="GO:0004519">
    <property type="term" value="F:endonuclease activity"/>
    <property type="evidence" value="ECO:0007669"/>
    <property type="project" value="UniProtKB-UniRule"/>
</dbReference>
<dbReference type="GO" id="GO:0046872">
    <property type="term" value="F:metal ion binding"/>
    <property type="evidence" value="ECO:0007669"/>
    <property type="project" value="UniProtKB-UniRule"/>
</dbReference>
<keyword evidence="4 5" id="KW-0231">Viral genome packaging</keyword>
<keyword evidence="5" id="KW-0460">Magnesium</keyword>
<dbReference type="HAMAP" id="MF_04146">
    <property type="entry name" value="TERL_T4"/>
    <property type="match status" value="1"/>
</dbReference>
<evidence type="ECO:0000256" key="3">
    <source>
        <dbReference type="ARBA" id="ARBA00022840"/>
    </source>
</evidence>
<protein>
    <recommendedName>
        <fullName evidence="5">Terminase, large subunit</fullName>
    </recommendedName>
    <alternativeName>
        <fullName evidence="5">DNA-packaging protein</fullName>
    </alternativeName>
    <domain>
        <recommendedName>
            <fullName evidence="5">ATPase</fullName>
            <ecNumber evidence="5">3.6.4.-</ecNumber>
        </recommendedName>
    </domain>
    <domain>
        <recommendedName>
            <fullName evidence="5">Endonuclease</fullName>
            <ecNumber evidence="5">3.1.21.-</ecNumber>
        </recommendedName>
    </domain>
</protein>
<keyword evidence="5" id="KW-0540">Nuclease</keyword>
<organism evidence="7 8">
    <name type="scientific">Cronobacter phage LPCS28</name>
    <dbReference type="NCBI Taxonomy" id="2924885"/>
    <lineage>
        <taxon>Viruses</taxon>
        <taxon>Duplodnaviria</taxon>
        <taxon>Heunggongvirae</taxon>
        <taxon>Uroviricota</taxon>
        <taxon>Caudoviricetes</taxon>
        <taxon>Pantevenvirales</taxon>
        <taxon>Straboviridae</taxon>
        <taxon>Nanhuvirus</taxon>
        <taxon>Nanhuvirus LPCS28</taxon>
    </lineage>
</organism>
<dbReference type="Pfam" id="PF03237">
    <property type="entry name" value="Terminase_6N"/>
    <property type="match status" value="1"/>
</dbReference>
<evidence type="ECO:0000313" key="8">
    <source>
        <dbReference type="Proteomes" id="UP000832072"/>
    </source>
</evidence>
<comment type="similarity">
    <text evidence="5">Belongs to the Tequatrovirus large terminase family.</text>
</comment>
<dbReference type="GO" id="GO:0098009">
    <property type="term" value="C:viral terminase, large subunit"/>
    <property type="evidence" value="ECO:0007669"/>
    <property type="project" value="UniProtKB-UniRule"/>
</dbReference>
<evidence type="ECO:0000259" key="6">
    <source>
        <dbReference type="Pfam" id="PF17289"/>
    </source>
</evidence>
<sequence length="618" mass="71585">MLPDNMTPREELQSEIRKFDPPLVIKTITGEPVRNKDGSIRQYTEMKYYKSQHDDIWYPEKFEVYMQEYPVRKVRLQGQDPSDFKTFKDKTNRRSRYLNNPNLRRAWVQTKWTKEMVEEWCRCRDDIIYFAENYCSIIHIDHGIIKLQLRQYQKDMLKIMHENRMSINSLSRQLGKTTVVGIFLAHFVVFNEAKNIGILAHKADMSREVLERTKQAIELLPDFLQPGIVIWNQGDIELENGCKIGAYSSSPDAVRGNSFALIYLDEAAFVERFDDTWKAILPVISSGRESKIILTTTPNGINHFYDLWQAALSGKSGFVPYETVWTAVKERLYDKDDNFDDGMQWSSMQIGASSLEAFSQEHCGEFMGSEGTLINGFKLSKMTWIDMVPTDNFYRYEKPIADHKYILAVDPAEGRGQDYSVIQVIDVTEYPYKQVGVFHSNKVSHLLLPTIIMKYAMEYNDAWVYIELNSIGNTVAKTLYIDLEYENVIVDSYKDLGLKQTKSTKAVGCSTLKDLIEKDKLIVRHKETVQEFRTFVEKGVSWAAQDDKHDDLVMGLVVFAYLTTQERFSEYVDSDRHVGKDIFRNEMDEMMDDFETAVFVMDGNATLELNSNPHGLSF</sequence>
<dbReference type="Pfam" id="PF17289">
    <property type="entry name" value="Terminase_6C"/>
    <property type="match status" value="1"/>
</dbReference>
<feature type="binding site" evidence="5">
    <location>
        <position position="551"/>
    </location>
    <ligand>
        <name>Mg(2+)</name>
        <dbReference type="ChEBI" id="CHEBI:18420"/>
        <label>1</label>
        <note>catalytic; for nuclease activity</note>
    </ligand>
</feature>
<dbReference type="EC" id="3.1.21.-" evidence="5"/>
<evidence type="ECO:0000256" key="1">
    <source>
        <dbReference type="ARBA" id="ARBA00022612"/>
    </source>
</evidence>
<comment type="domain">
    <text evidence="5">The N-terminus contains an ATPase domain. The C-terminus contains an endonuclease domain.</text>
</comment>
<evidence type="ECO:0000256" key="5">
    <source>
        <dbReference type="HAMAP-Rule" id="MF_04146"/>
    </source>
</evidence>
<dbReference type="GO" id="GO:0051276">
    <property type="term" value="P:chromosome organization"/>
    <property type="evidence" value="ECO:0007669"/>
    <property type="project" value="UniProtKB-UniRule"/>
</dbReference>
<dbReference type="InterPro" id="IPR044267">
    <property type="entry name" value="Terminase_large_su_gp17-like"/>
</dbReference>
<dbReference type="Proteomes" id="UP000832072">
    <property type="component" value="Segment"/>
</dbReference>
<feature type="short sequence motif" description="Walker A motif" evidence="5">
    <location>
        <begin position="171"/>
        <end position="177"/>
    </location>
</feature>
<keyword evidence="3 5" id="KW-0067">ATP-binding</keyword>
<keyword evidence="5" id="KW-0255">Endonuclease</keyword>
<feature type="short sequence motif" description="ATPase coupling" evidence="5">
    <location>
        <begin position="295"/>
        <end position="297"/>
    </location>
</feature>
<comment type="cofactor">
    <cofactor evidence="5">
        <name>Mg(2+)</name>
        <dbReference type="ChEBI" id="CHEBI:18420"/>
    </cofactor>
    <text evidence="5">ATPase activity requires 1 Mg(2+) ion per subunit. Nuclease activity probably requires 2 Mg(2+) ions per subunit.</text>
</comment>
<dbReference type="EMBL" id="OM638103">
    <property type="protein sequence ID" value="UNY47128.1"/>
    <property type="molecule type" value="Genomic_DNA"/>
</dbReference>
<feature type="binding site" evidence="5">
    <location>
        <position position="212"/>
    </location>
    <ligand>
        <name>ATP</name>
        <dbReference type="ChEBI" id="CHEBI:30616"/>
    </ligand>
</feature>
<feature type="binding site" evidence="5">
    <location>
        <position position="153"/>
    </location>
    <ligand>
        <name>ATP</name>
        <dbReference type="ChEBI" id="CHEBI:30616"/>
    </ligand>
</feature>
<keyword evidence="5" id="KW-0479">Metal-binding</keyword>
<feature type="short sequence motif" description="Walker B motif" evidence="5">
    <location>
        <begin position="261"/>
        <end position="266"/>
    </location>
</feature>
<feature type="binding site" evidence="5">
    <location>
        <position position="148"/>
    </location>
    <ligand>
        <name>ATP</name>
        <dbReference type="ChEBI" id="CHEBI:30616"/>
    </ligand>
</feature>
<keyword evidence="1 5" id="KW-1188">Viral release from host cell</keyword>
<feature type="site" description="Modulates nuclease activity" evidence="5">
    <location>
        <position position="418"/>
    </location>
</feature>
<dbReference type="Gene3D" id="3.30.420.240">
    <property type="match status" value="1"/>
</dbReference>
<feature type="domain" description="Terminase large subunit gp17-like C-terminal" evidence="6">
    <location>
        <begin position="408"/>
        <end position="553"/>
    </location>
</feature>
<reference evidence="7 8" key="1">
    <citation type="submission" date="2022-02" db="EMBL/GenBank/DDBJ databases">
        <authorList>
            <person name="Tian F."/>
            <person name="Li J."/>
            <person name="Li F."/>
            <person name="Tong Y."/>
        </authorList>
    </citation>
    <scope>NUCLEOTIDE SEQUENCE [LARGE SCALE GENOMIC DNA]</scope>
</reference>
<proteinExistence type="inferred from homology"/>
<dbReference type="GO" id="GO:0016887">
    <property type="term" value="F:ATP hydrolysis activity"/>
    <property type="evidence" value="ECO:0007669"/>
    <property type="project" value="InterPro"/>
</dbReference>
<accession>A0AAE9G9F9</accession>
<feature type="binding site" evidence="5">
    <location>
        <position position="410"/>
    </location>
    <ligand>
        <name>Mg(2+)</name>
        <dbReference type="ChEBI" id="CHEBI:18420"/>
        <label>2</label>
        <note>catalytic; for nuclease activity</note>
    </ligand>
</feature>
<dbReference type="InterPro" id="IPR035421">
    <property type="entry name" value="Terminase_6C"/>
</dbReference>
<comment type="function">
    <text evidence="5">The terminase large subunit acts as an ATP driven molecular motor necessary for viral DNA translocation into empty capsids and as an endonuclease that cuts the viral genome to initiate and to end a packaging reaction. The terminase lies at a unique vertex of the procapsid and is composed of two subunits, a small terminase subunit involved in viral DNA recognition (packaging sequence), and a large terminase subunit possessing endonucleolytic and ATPase activities. Both terminase subunits heterooligomerize and are docked on the portal protein to form the packaging machine. The terminase large subunit exhibits endonuclease activity and cleaves the viral genome concatemer. Once the capsid is packaged with the DNA, the terminase complex is substituted by the tail.</text>
</comment>
<feature type="binding site" evidence="5">
    <location>
        <position position="467"/>
    </location>
    <ligand>
        <name>Mg(2+)</name>
        <dbReference type="ChEBI" id="CHEBI:18420"/>
        <label>2</label>
        <note>catalytic; for nuclease activity</note>
    </ligand>
</feature>
<evidence type="ECO:0000313" key="7">
    <source>
        <dbReference type="EMBL" id="UNY47128.1"/>
    </source>
</evidence>
<dbReference type="GO" id="GO:0005524">
    <property type="term" value="F:ATP binding"/>
    <property type="evidence" value="ECO:0007669"/>
    <property type="project" value="UniProtKB-KW"/>
</dbReference>
<dbReference type="InterPro" id="IPR027417">
    <property type="entry name" value="P-loop_NTPase"/>
</dbReference>
<dbReference type="EC" id="3.6.4.-" evidence="5"/>
<keyword evidence="8" id="KW-1185">Reference proteome</keyword>
<evidence type="ECO:0000256" key="4">
    <source>
        <dbReference type="ARBA" id="ARBA00023219"/>
    </source>
</evidence>
<gene>
    <name evidence="7" type="ORF">EHEKIMEA_00246</name>
</gene>
<dbReference type="Gene3D" id="3.40.50.300">
    <property type="entry name" value="P-loop containing nucleotide triphosphate hydrolases"/>
    <property type="match status" value="1"/>
</dbReference>
<name>A0AAE9G9F9_9CAUD</name>
<keyword evidence="2 5" id="KW-0547">Nucleotide-binding</keyword>
<feature type="active site" description="For ATPase activity" evidence="5">
    <location>
        <position position="266"/>
    </location>
</feature>